<feature type="transmembrane region" description="Helical" evidence="2">
    <location>
        <begin position="153"/>
        <end position="179"/>
    </location>
</feature>
<feature type="transmembrane region" description="Helical" evidence="2">
    <location>
        <begin position="125"/>
        <end position="147"/>
    </location>
</feature>
<keyword evidence="2" id="KW-1133">Transmembrane helix</keyword>
<organism evidence="3 4">
    <name type="scientific">Corynebacterium lipophiloflavum (strain ATCC 700352 / DSM 44291 / CCUG 37336 / JCM 10383 / DMMZ 1944)</name>
    <dbReference type="NCBI Taxonomy" id="525263"/>
    <lineage>
        <taxon>Bacteria</taxon>
        <taxon>Bacillati</taxon>
        <taxon>Actinomycetota</taxon>
        <taxon>Actinomycetes</taxon>
        <taxon>Mycobacteriales</taxon>
        <taxon>Corynebacteriaceae</taxon>
        <taxon>Corynebacterium</taxon>
    </lineage>
</organism>
<feature type="transmembrane region" description="Helical" evidence="2">
    <location>
        <begin position="91"/>
        <end position="113"/>
    </location>
</feature>
<dbReference type="AlphaFoldDB" id="C0XUF1"/>
<feature type="region of interest" description="Disordered" evidence="1">
    <location>
        <begin position="1"/>
        <end position="25"/>
    </location>
</feature>
<keyword evidence="4" id="KW-1185">Reference proteome</keyword>
<reference evidence="3" key="1">
    <citation type="submission" date="2009-01" db="EMBL/GenBank/DDBJ databases">
        <authorList>
            <person name="Qin X."/>
            <person name="Bachman B."/>
            <person name="Battles P."/>
            <person name="Bell A."/>
            <person name="Bess C."/>
            <person name="Bickham C."/>
            <person name="Chaboub L."/>
            <person name="Chen D."/>
            <person name="Coyle M."/>
            <person name="Deiros D.R."/>
            <person name="Dinh H."/>
            <person name="Forbes L."/>
            <person name="Fowler G."/>
            <person name="Francisco L."/>
            <person name="Fu Q."/>
            <person name="Gubbala S."/>
            <person name="Hale W."/>
            <person name="Han Y."/>
            <person name="Hemphill L."/>
            <person name="Highlander S.K."/>
            <person name="Hirani K."/>
            <person name="Hogues M."/>
            <person name="Jackson L."/>
            <person name="Jakkamsetti A."/>
            <person name="Javaid M."/>
            <person name="Jiang H."/>
            <person name="Korchina V."/>
            <person name="Kovar C."/>
            <person name="Lara F."/>
            <person name="Lee S."/>
            <person name="Mata R."/>
            <person name="Mathew T."/>
            <person name="Moen C."/>
            <person name="Morales K."/>
            <person name="Munidasa M."/>
            <person name="Nazareth L."/>
            <person name="Ngo R."/>
            <person name="Nguyen L."/>
            <person name="Okwuonu G."/>
            <person name="Ongeri F."/>
            <person name="Patil S."/>
            <person name="Petrosino J."/>
            <person name="Pham C."/>
            <person name="Pham P."/>
            <person name="Pu L.-L."/>
            <person name="Puazo M."/>
            <person name="Raj R."/>
            <person name="Reid J."/>
            <person name="Rouhana J."/>
            <person name="Saada N."/>
            <person name="Shang Y."/>
            <person name="Simmons D."/>
            <person name="Thornton R."/>
            <person name="Warren J."/>
            <person name="Weissenberger G."/>
            <person name="Zhang J."/>
            <person name="Zhang L."/>
            <person name="Zhou C."/>
            <person name="Zhu D."/>
            <person name="Muzny D."/>
            <person name="Worley K."/>
            <person name="Gibbs R."/>
        </authorList>
    </citation>
    <scope>NUCLEOTIDE SEQUENCE [LARGE SCALE GENOMIC DNA]</scope>
    <source>
        <strain evidence="3">DSM 44291</strain>
    </source>
</reference>
<dbReference type="eggNOG" id="ENOG5031IPG">
    <property type="taxonomic scope" value="Bacteria"/>
</dbReference>
<proteinExistence type="predicted"/>
<accession>C0XUF1</accession>
<protein>
    <submittedName>
        <fullName evidence="3">Uncharacterized protein</fullName>
    </submittedName>
</protein>
<dbReference type="EMBL" id="ACHJ01000165">
    <property type="protein sequence ID" value="EEI16107.1"/>
    <property type="molecule type" value="Genomic_DNA"/>
</dbReference>
<dbReference type="OrthoDB" id="4427569at2"/>
<evidence type="ECO:0000313" key="4">
    <source>
        <dbReference type="Proteomes" id="UP000006196"/>
    </source>
</evidence>
<keyword evidence="2" id="KW-0472">Membrane</keyword>
<dbReference type="RefSeq" id="WP_006839364.1">
    <property type="nucleotide sequence ID" value="NZ_GG667191.1"/>
</dbReference>
<name>C0XUF1_CORLD</name>
<evidence type="ECO:0000313" key="3">
    <source>
        <dbReference type="EMBL" id="EEI16107.1"/>
    </source>
</evidence>
<comment type="caution">
    <text evidence="3">The sequence shown here is derived from an EMBL/GenBank/DDBJ whole genome shotgun (WGS) entry which is preliminary data.</text>
</comment>
<dbReference type="HOGENOM" id="CLU_066177_1_0_11"/>
<evidence type="ECO:0000256" key="1">
    <source>
        <dbReference type="SAM" id="MobiDB-lite"/>
    </source>
</evidence>
<evidence type="ECO:0000256" key="2">
    <source>
        <dbReference type="SAM" id="Phobius"/>
    </source>
</evidence>
<sequence>MTSIPPLKPQNPDSPSHVSGTGKKPRGADTMRYLVGSWSVMLLGELAHQLTNSIGLILDPSILRQAAAEAARNRDQEVSDAMLTVSTYTSIAVMTLFQLLIISLLAFALRAVARGHKWADAARRLLTVFSIFFVIRTLLVVIAPAAVAGATQLPLGFTAALGIAQIIVGVAAACALIYASRKEIHEALSNDTKKDG</sequence>
<gene>
    <name evidence="3" type="ORF">HMPREF0298_2071</name>
</gene>
<keyword evidence="2" id="KW-0812">Transmembrane</keyword>
<dbReference type="STRING" id="525263.HMPREF0298_2071"/>
<dbReference type="Proteomes" id="UP000006196">
    <property type="component" value="Unassembled WGS sequence"/>
</dbReference>